<feature type="chain" id="PRO_5021907019" description="Cell surface protein" evidence="1">
    <location>
        <begin position="21"/>
        <end position="514"/>
    </location>
</feature>
<comment type="caution">
    <text evidence="2">The sequence shown here is derived from an EMBL/GenBank/DDBJ whole genome shotgun (WGS) entry which is preliminary data.</text>
</comment>
<feature type="signal peptide" evidence="1">
    <location>
        <begin position="1"/>
        <end position="20"/>
    </location>
</feature>
<dbReference type="EMBL" id="VJNB01000004">
    <property type="protein sequence ID" value="TSE20197.1"/>
    <property type="molecule type" value="Genomic_DNA"/>
</dbReference>
<evidence type="ECO:0000313" key="3">
    <source>
        <dbReference type="Proteomes" id="UP000315736"/>
    </source>
</evidence>
<name>A0A554W9E7_9BURK</name>
<protein>
    <recommendedName>
        <fullName evidence="4">Cell surface protein</fullName>
    </recommendedName>
</protein>
<evidence type="ECO:0000313" key="2">
    <source>
        <dbReference type="EMBL" id="TSE20197.1"/>
    </source>
</evidence>
<evidence type="ECO:0008006" key="4">
    <source>
        <dbReference type="Google" id="ProtNLM"/>
    </source>
</evidence>
<dbReference type="Proteomes" id="UP000315736">
    <property type="component" value="Unassembled WGS sequence"/>
</dbReference>
<dbReference type="AlphaFoldDB" id="A0A554W9E7"/>
<sequence>MKKSSIALGVAALMAAGVHAAIVQGNATQIVVNPNGIGHKLIFPYYTVQGNNATLINIVNHDQLNGKAVKVRFRGAANSDDVYDFTLLMSPGDVWVAAVTQGADGRAQLFTPDSSCTLPANVNGSFITGRLDPNSTVSLEEQTREGYVEIINMADIPKNTASTSLWTAIKHGSNGKPTNCNAAVVTQLSGDAVANINSVDGSGQMTSYGLSFPSTGLSGDWIIINQQTTAAWSGSATALEARNGGAATTANFVFFPQSGSGVSSTTASNWSADPLFEKGVVGAAYYDFPDLSTAYLTSTALSVSNLNSYAAAASYRNLVAAALAKTVVANEFVTDSTIDAKTDLVFSQPVRRYYAAVNYGSTATAVYATSSGVYTSNNTALSNRVLCVRRPTGSSLLSFTAYDREEATLSPSGAVISPGTPTRFDICGEVAVTSINGQGGAADPSALNGKLARNDINLGSLIDGWIEFNTALDTGDRVPGVTGLPIIGNAHLRARNGSVNYGFTWPHKYNYSNK</sequence>
<evidence type="ECO:0000256" key="1">
    <source>
        <dbReference type="SAM" id="SignalP"/>
    </source>
</evidence>
<organism evidence="2 3">
    <name type="scientific">Tepidimonas alkaliphilus</name>
    <dbReference type="NCBI Taxonomy" id="2588942"/>
    <lineage>
        <taxon>Bacteria</taxon>
        <taxon>Pseudomonadati</taxon>
        <taxon>Pseudomonadota</taxon>
        <taxon>Betaproteobacteria</taxon>
        <taxon>Burkholderiales</taxon>
        <taxon>Tepidimonas</taxon>
    </lineage>
</organism>
<proteinExistence type="predicted"/>
<gene>
    <name evidence="2" type="ORF">Talka_01092</name>
</gene>
<accession>A0A554W9E7</accession>
<dbReference type="RefSeq" id="WP_143890119.1">
    <property type="nucleotide sequence ID" value="NZ_VJNB01000004.1"/>
</dbReference>
<keyword evidence="1" id="KW-0732">Signal</keyword>
<reference evidence="2 3" key="1">
    <citation type="submission" date="2019-07" db="EMBL/GenBank/DDBJ databases">
        <title>Tepidimonas alkaliphilus YIM 72238 draft genome.</title>
        <authorList>
            <person name="Da Costa M.S."/>
            <person name="Froufe H.J.C."/>
            <person name="Egas C."/>
            <person name="Albuquerque L."/>
        </authorList>
    </citation>
    <scope>NUCLEOTIDE SEQUENCE [LARGE SCALE GENOMIC DNA]</scope>
    <source>
        <strain evidence="2 3">YIM 72238</strain>
    </source>
</reference>
<keyword evidence="3" id="KW-1185">Reference proteome</keyword>
<dbReference type="OrthoDB" id="5763254at2"/>